<dbReference type="Proteomes" id="UP000186808">
    <property type="component" value="Unassembled WGS sequence"/>
</dbReference>
<dbReference type="InterPro" id="IPR004161">
    <property type="entry name" value="EFTu-like_2"/>
</dbReference>
<keyword evidence="18" id="KW-1185">Reference proteome</keyword>
<dbReference type="EMBL" id="FTNL01000002">
    <property type="protein sequence ID" value="SIQ59673.1"/>
    <property type="molecule type" value="Genomic_DNA"/>
</dbReference>
<dbReference type="GO" id="GO:0005829">
    <property type="term" value="C:cytosol"/>
    <property type="evidence" value="ECO:0007669"/>
    <property type="project" value="TreeGrafter"/>
</dbReference>
<dbReference type="InterPro" id="IPR033720">
    <property type="entry name" value="EFTU_2"/>
</dbReference>
<keyword evidence="3 13" id="KW-0547">Nucleotide-binding</keyword>
<dbReference type="AlphaFoldDB" id="A0A377GMY7"/>
<reference evidence="16 19" key="2">
    <citation type="submission" date="2018-06" db="EMBL/GenBank/DDBJ databases">
        <authorList>
            <consortium name="Pathogen Informatics"/>
            <person name="Doyle S."/>
        </authorList>
    </citation>
    <scope>NUCLEOTIDE SEQUENCE [LARGE SCALE GENOMIC DNA]</scope>
    <source>
        <strain evidence="16 19">NCTC11401</strain>
    </source>
</reference>
<feature type="binding site" evidence="13">
    <location>
        <position position="26"/>
    </location>
    <ligand>
        <name>Mg(2+)</name>
        <dbReference type="ChEBI" id="CHEBI:18420"/>
    </ligand>
</feature>
<dbReference type="EC" id="3.6.5.3" evidence="13"/>
<dbReference type="CDD" id="cd03697">
    <property type="entry name" value="EFTU_II"/>
    <property type="match status" value="1"/>
</dbReference>
<dbReference type="GO" id="GO:0005525">
    <property type="term" value="F:GTP binding"/>
    <property type="evidence" value="ECO:0007669"/>
    <property type="project" value="UniProtKB-UniRule"/>
</dbReference>
<evidence type="ECO:0000259" key="14">
    <source>
        <dbReference type="PROSITE" id="PS51722"/>
    </source>
</evidence>
<evidence type="ECO:0000313" key="18">
    <source>
        <dbReference type="Proteomes" id="UP000186808"/>
    </source>
</evidence>
<evidence type="ECO:0000313" key="19">
    <source>
        <dbReference type="Proteomes" id="UP000254374"/>
    </source>
</evidence>
<evidence type="ECO:0000313" key="15">
    <source>
        <dbReference type="EMBL" id="SIQ59673.1"/>
    </source>
</evidence>
<evidence type="ECO:0000256" key="10">
    <source>
        <dbReference type="ARBA" id="ARBA00058140"/>
    </source>
</evidence>
<evidence type="ECO:0000256" key="13">
    <source>
        <dbReference type="HAMAP-Rule" id="MF_00118"/>
    </source>
</evidence>
<dbReference type="EMBL" id="UGGV01000001">
    <property type="protein sequence ID" value="STO25974.1"/>
    <property type="molecule type" value="Genomic_DNA"/>
</dbReference>
<feature type="domain" description="Tr-type G" evidence="14">
    <location>
        <begin position="10"/>
        <end position="206"/>
    </location>
</feature>
<reference evidence="15 18" key="1">
    <citation type="submission" date="2017-01" db="EMBL/GenBank/DDBJ databases">
        <authorList>
            <person name="Varghese N."/>
            <person name="Submissions S."/>
        </authorList>
    </citation>
    <scope>NUCLEOTIDE SEQUENCE [LARGE SCALE GENOMIC DNA]</scope>
    <source>
        <strain evidence="15 18">ATCC 33342</strain>
    </source>
</reference>
<keyword evidence="6 13" id="KW-0460">Magnesium</keyword>
<keyword evidence="13" id="KW-0963">Cytoplasm</keyword>
<dbReference type="NCBIfam" id="NF009372">
    <property type="entry name" value="PRK12735.1"/>
    <property type="match status" value="1"/>
</dbReference>
<comment type="subcellular location">
    <subcellularLocation>
        <location evidence="13">Cytoplasm</location>
    </subcellularLocation>
</comment>
<dbReference type="SUPFAM" id="SSF50447">
    <property type="entry name" value="Translation proteins"/>
    <property type="match status" value="1"/>
</dbReference>
<evidence type="ECO:0000256" key="1">
    <source>
        <dbReference type="ARBA" id="ARBA00007249"/>
    </source>
</evidence>
<dbReference type="PRINTS" id="PR00315">
    <property type="entry name" value="ELONGATNFCT"/>
</dbReference>
<dbReference type="OrthoDB" id="9803139at2"/>
<dbReference type="InterPro" id="IPR041709">
    <property type="entry name" value="EF-Tu_GTP-bd"/>
</dbReference>
<keyword evidence="7 13" id="KW-0648">Protein biosynthesis</keyword>
<dbReference type="FunFam" id="2.40.30.10:FF:000001">
    <property type="entry name" value="Elongation factor Tu"/>
    <property type="match status" value="1"/>
</dbReference>
<evidence type="ECO:0000313" key="16">
    <source>
        <dbReference type="EMBL" id="STO25963.1"/>
    </source>
</evidence>
<evidence type="ECO:0000256" key="6">
    <source>
        <dbReference type="ARBA" id="ARBA00022842"/>
    </source>
</evidence>
<feature type="binding site" evidence="13">
    <location>
        <begin position="81"/>
        <end position="85"/>
    </location>
    <ligand>
        <name>GTP</name>
        <dbReference type="ChEBI" id="CHEBI:37565"/>
    </ligand>
</feature>
<accession>A0A377GMY7</accession>
<dbReference type="NCBIfam" id="TIGR00231">
    <property type="entry name" value="small_GTP"/>
    <property type="match status" value="1"/>
</dbReference>
<evidence type="ECO:0000256" key="8">
    <source>
        <dbReference type="ARBA" id="ARBA00023134"/>
    </source>
</evidence>
<dbReference type="InterPro" id="IPR005225">
    <property type="entry name" value="Small_GTP-bd"/>
</dbReference>
<dbReference type="GO" id="GO:0000287">
    <property type="term" value="F:magnesium ion binding"/>
    <property type="evidence" value="ECO:0007669"/>
    <property type="project" value="UniProtKB-UniRule"/>
</dbReference>
<dbReference type="EMBL" id="UGGV01000001">
    <property type="protein sequence ID" value="STO25963.1"/>
    <property type="molecule type" value="Genomic_DNA"/>
</dbReference>
<dbReference type="SUPFAM" id="SSF52540">
    <property type="entry name" value="P-loop containing nucleoside triphosphate hydrolases"/>
    <property type="match status" value="1"/>
</dbReference>
<dbReference type="PROSITE" id="PS51722">
    <property type="entry name" value="G_TR_2"/>
    <property type="match status" value="1"/>
</dbReference>
<comment type="similarity">
    <text evidence="1 13">Belongs to the TRAFAC class translation factor GTPase superfamily. Classic translation factor GTPase family. EF-Tu/EF-1A subfamily.</text>
</comment>
<dbReference type="CDD" id="cd01884">
    <property type="entry name" value="EF_Tu"/>
    <property type="match status" value="1"/>
</dbReference>
<dbReference type="InterPro" id="IPR009001">
    <property type="entry name" value="Transl_elong_EF1A/Init_IF2_C"/>
</dbReference>
<dbReference type="Gene3D" id="3.40.50.300">
    <property type="entry name" value="P-loop containing nucleotide triphosphate hydrolases"/>
    <property type="match status" value="1"/>
</dbReference>
<comment type="subunit">
    <text evidence="12">(Microbial infection) Upon infection by bacteriophage Qbeta, part of the viral RNA-dependent RNA polymerase complex, the other subunits are the viral replicase catalytic subunit (AC P14647), host ribosomal protein S1 and EF-Ts.</text>
</comment>
<feature type="binding site" evidence="13">
    <location>
        <begin position="19"/>
        <end position="26"/>
    </location>
    <ligand>
        <name>GTP</name>
        <dbReference type="ChEBI" id="CHEBI:37565"/>
    </ligand>
</feature>
<proteinExistence type="inferred from homology"/>
<evidence type="ECO:0000256" key="9">
    <source>
        <dbReference type="ARBA" id="ARBA00029554"/>
    </source>
</evidence>
<comment type="function">
    <text evidence="13">GTP hydrolase that promotes the GTP-dependent binding of aminoacyl-tRNA to the A-site of ribosomes during protein biosynthesis.</text>
</comment>
<dbReference type="HAMAP" id="MF_00118_B">
    <property type="entry name" value="EF_Tu_B"/>
    <property type="match status" value="1"/>
</dbReference>
<dbReference type="InterPro" id="IPR027417">
    <property type="entry name" value="P-loop_NTPase"/>
</dbReference>
<evidence type="ECO:0000256" key="2">
    <source>
        <dbReference type="ARBA" id="ARBA00022723"/>
    </source>
</evidence>
<dbReference type="Pfam" id="PF03144">
    <property type="entry name" value="GTP_EFTU_D2"/>
    <property type="match status" value="1"/>
</dbReference>
<dbReference type="NCBIfam" id="NF009373">
    <property type="entry name" value="PRK12736.1"/>
    <property type="match status" value="1"/>
</dbReference>
<dbReference type="Proteomes" id="UP000254374">
    <property type="component" value="Unassembled WGS sequence"/>
</dbReference>
<dbReference type="SUPFAM" id="SSF50465">
    <property type="entry name" value="EF-Tu/eEF-1alpha/eIF2-gamma C-terminal domain"/>
    <property type="match status" value="1"/>
</dbReference>
<dbReference type="Pfam" id="PF00009">
    <property type="entry name" value="GTP_EFTU"/>
    <property type="match status" value="1"/>
</dbReference>
<comment type="subunit">
    <text evidence="11">Monomer. Heterotetramer composed of two EF-Ts.EF-Tu dimer complexes.</text>
</comment>
<dbReference type="InterPro" id="IPR050055">
    <property type="entry name" value="EF-Tu_GTPase"/>
</dbReference>
<evidence type="ECO:0000256" key="5">
    <source>
        <dbReference type="ARBA" id="ARBA00022801"/>
    </source>
</evidence>
<dbReference type="FunFam" id="3.40.50.300:FF:000003">
    <property type="entry name" value="Elongation factor Tu"/>
    <property type="match status" value="1"/>
</dbReference>
<evidence type="ECO:0000256" key="7">
    <source>
        <dbReference type="ARBA" id="ARBA00022917"/>
    </source>
</evidence>
<dbReference type="PROSITE" id="PS00301">
    <property type="entry name" value="G_TR_1"/>
    <property type="match status" value="1"/>
</dbReference>
<gene>
    <name evidence="16" type="primary">tufA_1</name>
    <name evidence="13" type="synonym">tuf</name>
    <name evidence="17" type="synonym">tufA_2</name>
    <name evidence="16" type="ORF">NCTC11401_02805</name>
    <name evidence="17" type="ORF">NCTC11401_02817</name>
    <name evidence="15" type="ORF">SAMN05421777_1021</name>
</gene>
<evidence type="ECO:0000256" key="11">
    <source>
        <dbReference type="ARBA" id="ARBA00063778"/>
    </source>
</evidence>
<dbReference type="GO" id="GO:0003746">
    <property type="term" value="F:translation elongation factor activity"/>
    <property type="evidence" value="ECO:0007669"/>
    <property type="project" value="UniProtKB-UniRule"/>
</dbReference>
<dbReference type="STRING" id="464.Lgor_0271"/>
<dbReference type="InterPro" id="IPR000795">
    <property type="entry name" value="T_Tr_GTP-bd_dom"/>
</dbReference>
<protein>
    <recommendedName>
        <fullName evidence="9 13">Elongation factor Tu</fullName>
        <shortName evidence="13">EF-Tu</shortName>
        <ecNumber evidence="13">3.6.5.3</ecNumber>
    </recommendedName>
</protein>
<dbReference type="Gene3D" id="2.40.30.10">
    <property type="entry name" value="Translation factors"/>
    <property type="match status" value="2"/>
</dbReference>
<keyword evidence="2 13" id="KW-0479">Metal-binding</keyword>
<dbReference type="CDD" id="cd03707">
    <property type="entry name" value="EFTU_III"/>
    <property type="match status" value="1"/>
</dbReference>
<comment type="catalytic activity">
    <reaction evidence="13">
        <text>GTP + H2O = GDP + phosphate + H(+)</text>
        <dbReference type="Rhea" id="RHEA:19669"/>
        <dbReference type="ChEBI" id="CHEBI:15377"/>
        <dbReference type="ChEBI" id="CHEBI:15378"/>
        <dbReference type="ChEBI" id="CHEBI:37565"/>
        <dbReference type="ChEBI" id="CHEBI:43474"/>
        <dbReference type="ChEBI" id="CHEBI:58189"/>
        <dbReference type="EC" id="3.6.5.3"/>
    </reaction>
</comment>
<keyword evidence="4 13" id="KW-0251">Elongation factor</keyword>
<evidence type="ECO:0000313" key="17">
    <source>
        <dbReference type="EMBL" id="STO25974.1"/>
    </source>
</evidence>
<dbReference type="PANTHER" id="PTHR43721:SF22">
    <property type="entry name" value="ELONGATION FACTOR TU, MITOCHONDRIAL"/>
    <property type="match status" value="1"/>
</dbReference>
<dbReference type="InterPro" id="IPR004541">
    <property type="entry name" value="Transl_elong_EFTu/EF1A_bac/org"/>
</dbReference>
<sequence length="396" mass="43244">MAKEKFERKKPHVNVGTIGHVDHGKTTLTAAITTIMAKKFGGTAKAYDQIDAAPEERERGITISTAHVEYESANRHYAHVDCPGHADYVKNMITGAAQMDGAILVVSAADGPMPQTREHILLSRQVGVPYIVVFMNKADMVDDPELLELVEMEVRDLLSSYDFPGDDIPIVVGSALKALEGDESDIGVKAIEKLVETMDSYIPEPVRNIDKAFLLPIEDVFSISGRGTVVTGRVESGIVKVGEEIEIVGIRDTQKTTCTGVEMFRKLLDEGRAGDNVGVLLRGTKRDEVERGQVLAKPGTIKPHTKFEAEVYVLSKEEGGRHTPFFNGYRPQFYFRTTDVTGTCDLPSGVEMVMPGDNVQLTIHLHAPIAMDEGLRFAIREGGRTVGAGVVAKIIE</sequence>
<feature type="binding site" evidence="13">
    <location>
        <begin position="136"/>
        <end position="139"/>
    </location>
    <ligand>
        <name>GTP</name>
        <dbReference type="ChEBI" id="CHEBI:37565"/>
    </ligand>
</feature>
<evidence type="ECO:0000256" key="4">
    <source>
        <dbReference type="ARBA" id="ARBA00022768"/>
    </source>
</evidence>
<dbReference type="InterPro" id="IPR004160">
    <property type="entry name" value="Transl_elong_EFTu/EF1A_C"/>
</dbReference>
<dbReference type="NCBIfam" id="TIGR00485">
    <property type="entry name" value="EF-Tu"/>
    <property type="match status" value="1"/>
</dbReference>
<dbReference type="InterPro" id="IPR009000">
    <property type="entry name" value="Transl_B-barrel_sf"/>
</dbReference>
<keyword evidence="8 13" id="KW-0342">GTP-binding</keyword>
<dbReference type="GO" id="GO:0003924">
    <property type="term" value="F:GTPase activity"/>
    <property type="evidence" value="ECO:0007669"/>
    <property type="project" value="UniProtKB-UniRule"/>
</dbReference>
<organism evidence="16 19">
    <name type="scientific">Fluoribacter gormanii</name>
    <dbReference type="NCBI Taxonomy" id="464"/>
    <lineage>
        <taxon>Bacteria</taxon>
        <taxon>Pseudomonadati</taxon>
        <taxon>Pseudomonadota</taxon>
        <taxon>Gammaproteobacteria</taxon>
        <taxon>Legionellales</taxon>
        <taxon>Legionellaceae</taxon>
        <taxon>Fluoribacter</taxon>
    </lineage>
</organism>
<dbReference type="Pfam" id="PF03143">
    <property type="entry name" value="GTP_EFTU_D3"/>
    <property type="match status" value="1"/>
</dbReference>
<evidence type="ECO:0000256" key="12">
    <source>
        <dbReference type="ARBA" id="ARBA00064283"/>
    </source>
</evidence>
<dbReference type="PANTHER" id="PTHR43721">
    <property type="entry name" value="ELONGATION FACTOR TU-RELATED"/>
    <property type="match status" value="1"/>
</dbReference>
<dbReference type="RefSeq" id="WP_058466797.1">
    <property type="nucleotide sequence ID" value="NZ_CAAAIV010000148.1"/>
</dbReference>
<name>A0A377GMY7_9GAMM</name>
<evidence type="ECO:0000256" key="3">
    <source>
        <dbReference type="ARBA" id="ARBA00022741"/>
    </source>
</evidence>
<dbReference type="InterPro" id="IPR031157">
    <property type="entry name" value="G_TR_CS"/>
</dbReference>
<comment type="function">
    <text evidence="10">May play an important regulatory role in cell growth and in the bacterial response to nutrient deprivation.</text>
</comment>
<dbReference type="NCBIfam" id="NF000766">
    <property type="entry name" value="PRK00049.1"/>
    <property type="match status" value="1"/>
</dbReference>
<keyword evidence="5 13" id="KW-0378">Hydrolase</keyword>